<feature type="transmembrane region" description="Helical" evidence="1">
    <location>
        <begin position="68"/>
        <end position="92"/>
    </location>
</feature>
<evidence type="ECO:0000313" key="3">
    <source>
        <dbReference type="Proteomes" id="UP000622533"/>
    </source>
</evidence>
<reference evidence="2" key="1">
    <citation type="submission" date="2020-10" db="EMBL/GenBank/DDBJ databases">
        <authorList>
            <person name="Castelo-Branco R."/>
            <person name="Eusebio N."/>
            <person name="Adriana R."/>
            <person name="Vieira A."/>
            <person name="Brugerolle De Fraissinette N."/>
            <person name="Rezende De Castro R."/>
            <person name="Schneider M.P."/>
            <person name="Vasconcelos V."/>
            <person name="Leao P.N."/>
        </authorList>
    </citation>
    <scope>NUCLEOTIDE SEQUENCE</scope>
    <source>
        <strain evidence="2">LEGE 12446</strain>
    </source>
</reference>
<evidence type="ECO:0000256" key="1">
    <source>
        <dbReference type="SAM" id="Phobius"/>
    </source>
</evidence>
<protein>
    <submittedName>
        <fullName evidence="2">Uncharacterized protein</fullName>
    </submittedName>
</protein>
<dbReference type="AlphaFoldDB" id="A0A8J7DBP4"/>
<name>A0A8J7DBP4_DESMC</name>
<evidence type="ECO:0000313" key="2">
    <source>
        <dbReference type="EMBL" id="MBE9021330.1"/>
    </source>
</evidence>
<gene>
    <name evidence="2" type="ORF">IQ276_02285</name>
</gene>
<sequence>MSLTQEQFDNLVKQLEGYAHRKPEQFRQRVFFLAVMGYGYVLLVLSFLLWVIVTIALLQRSSLQSSSVWIGCVFIIALILLGIVVRSLWVNIPKPQGKRLRRRDVPHLFQLVDELAITLY</sequence>
<dbReference type="RefSeq" id="WP_193913368.1">
    <property type="nucleotide sequence ID" value="NZ_JADEXS020000001.1"/>
</dbReference>
<keyword evidence="3" id="KW-1185">Reference proteome</keyword>
<dbReference type="EMBL" id="JADEXS010000016">
    <property type="protein sequence ID" value="MBE9021330.1"/>
    <property type="molecule type" value="Genomic_DNA"/>
</dbReference>
<accession>A0A8J7DBP4</accession>
<feature type="transmembrane region" description="Helical" evidence="1">
    <location>
        <begin position="30"/>
        <end position="56"/>
    </location>
</feature>
<keyword evidence="1" id="KW-0812">Transmembrane</keyword>
<proteinExistence type="predicted"/>
<dbReference type="Proteomes" id="UP000622533">
    <property type="component" value="Unassembled WGS sequence"/>
</dbReference>
<organism evidence="2 3">
    <name type="scientific">Desmonostoc muscorum LEGE 12446</name>
    <dbReference type="NCBI Taxonomy" id="1828758"/>
    <lineage>
        <taxon>Bacteria</taxon>
        <taxon>Bacillati</taxon>
        <taxon>Cyanobacteriota</taxon>
        <taxon>Cyanophyceae</taxon>
        <taxon>Nostocales</taxon>
        <taxon>Nostocaceae</taxon>
        <taxon>Desmonostoc</taxon>
    </lineage>
</organism>
<keyword evidence="1" id="KW-1133">Transmembrane helix</keyword>
<comment type="caution">
    <text evidence="2">The sequence shown here is derived from an EMBL/GenBank/DDBJ whole genome shotgun (WGS) entry which is preliminary data.</text>
</comment>
<keyword evidence="1" id="KW-0472">Membrane</keyword>